<sequence length="175" mass="19820">MKQNDLIKEAVRFSEGMKKLGYSPQDIIDITGASLSTVRRWKVGELSIPDPELILLLISTGLSIDYVRTGEGGHEASEEEFLRVFQRLLQLGFDKSLLLSNLQLNRIDHKANLMEFADQELIIQVANSLINNPESKILRSLFSIVSLLPAKDQKALLKEAIRIEDELFEKLKKSK</sequence>
<comment type="caution">
    <text evidence="1">The sequence shown here is derived from an EMBL/GenBank/DDBJ whole genome shotgun (WGS) entry which is preliminary data.</text>
</comment>
<proteinExistence type="predicted"/>
<dbReference type="RefSeq" id="WP_135615952.1">
    <property type="nucleotide sequence ID" value="NZ_RQFY01000006.1"/>
</dbReference>
<organism evidence="1 2">
    <name type="scientific">Leptospira koniambonensis</name>
    <dbReference type="NCBI Taxonomy" id="2484950"/>
    <lineage>
        <taxon>Bacteria</taxon>
        <taxon>Pseudomonadati</taxon>
        <taxon>Spirochaetota</taxon>
        <taxon>Spirochaetia</taxon>
        <taxon>Leptospirales</taxon>
        <taxon>Leptospiraceae</taxon>
        <taxon>Leptospira</taxon>
    </lineage>
</organism>
<evidence type="ECO:0000313" key="2">
    <source>
        <dbReference type="Proteomes" id="UP000297871"/>
    </source>
</evidence>
<dbReference type="AlphaFoldDB" id="A0A4R9J6G2"/>
<protein>
    <submittedName>
        <fullName evidence="1">Uncharacterized protein</fullName>
    </submittedName>
</protein>
<keyword evidence="2" id="KW-1185">Reference proteome</keyword>
<gene>
    <name evidence="1" type="ORF">EHQ52_14780</name>
</gene>
<name>A0A4R9J6G2_9LEPT</name>
<evidence type="ECO:0000313" key="1">
    <source>
        <dbReference type="EMBL" id="TGL32548.1"/>
    </source>
</evidence>
<dbReference type="OrthoDB" id="9930946at2"/>
<reference evidence="1" key="1">
    <citation type="journal article" date="2019" name="PLoS Negl. Trop. Dis.">
        <title>Revisiting the worldwide diversity of Leptospira species in the environment.</title>
        <authorList>
            <person name="Vincent A.T."/>
            <person name="Schiettekatte O."/>
            <person name="Bourhy P."/>
            <person name="Veyrier F.J."/>
            <person name="Picardeau M."/>
        </authorList>
    </citation>
    <scope>NUCLEOTIDE SEQUENCE [LARGE SCALE GENOMIC DNA]</scope>
    <source>
        <strain evidence="1">201800265</strain>
    </source>
</reference>
<dbReference type="Proteomes" id="UP000297871">
    <property type="component" value="Unassembled WGS sequence"/>
</dbReference>
<dbReference type="EMBL" id="RQFY01000006">
    <property type="protein sequence ID" value="TGL32548.1"/>
    <property type="molecule type" value="Genomic_DNA"/>
</dbReference>
<accession>A0A4R9J6G2</accession>